<organism evidence="3 4">
    <name type="scientific">Metamycoplasma hyosynoviae</name>
    <dbReference type="NCBI Taxonomy" id="29559"/>
    <lineage>
        <taxon>Bacteria</taxon>
        <taxon>Bacillati</taxon>
        <taxon>Mycoplasmatota</taxon>
        <taxon>Mycoplasmoidales</taxon>
        <taxon>Metamycoplasmataceae</taxon>
        <taxon>Metamycoplasma</taxon>
    </lineage>
</organism>
<feature type="binding site" evidence="1">
    <location>
        <position position="329"/>
    </location>
    <ligand>
        <name>S-adenosyl-L-methionine</name>
        <dbReference type="ChEBI" id="CHEBI:59789"/>
    </ligand>
</feature>
<dbReference type="SUPFAM" id="SSF53335">
    <property type="entry name" value="S-adenosyl-L-methionine-dependent methyltransferases"/>
    <property type="match status" value="1"/>
</dbReference>
<dbReference type="Proteomes" id="UP000294882">
    <property type="component" value="Unassembled WGS sequence"/>
</dbReference>
<dbReference type="RefSeq" id="WP_036458027.1">
    <property type="nucleotide sequence ID" value="NZ_JAQRBB010000002.1"/>
</dbReference>
<dbReference type="InterPro" id="IPR012340">
    <property type="entry name" value="NA-bd_OB-fold"/>
</dbReference>
<comment type="caution">
    <text evidence="3">The sequence shown here is derived from an EMBL/GenBank/DDBJ whole genome shotgun (WGS) entry which is preliminary data.</text>
</comment>
<dbReference type="PANTHER" id="PTHR11061">
    <property type="entry name" value="RNA M5U METHYLTRANSFERASE"/>
    <property type="match status" value="1"/>
</dbReference>
<feature type="binding site" evidence="1">
    <location>
        <position position="377"/>
    </location>
    <ligand>
        <name>S-adenosyl-L-methionine</name>
        <dbReference type="ChEBI" id="CHEBI:59789"/>
    </ligand>
</feature>
<feature type="binding site" evidence="1">
    <location>
        <position position="279"/>
    </location>
    <ligand>
        <name>S-adenosyl-L-methionine</name>
        <dbReference type="ChEBI" id="CHEBI:59789"/>
    </ligand>
</feature>
<dbReference type="PROSITE" id="PS01230">
    <property type="entry name" value="TRMA_1"/>
    <property type="match status" value="1"/>
</dbReference>
<dbReference type="InterPro" id="IPR030390">
    <property type="entry name" value="MeTrfase_TrmA_AS"/>
</dbReference>
<dbReference type="Pfam" id="PF05958">
    <property type="entry name" value="tRNA_U5-meth_tr"/>
    <property type="match status" value="1"/>
</dbReference>
<evidence type="ECO:0000313" key="3">
    <source>
        <dbReference type="EMBL" id="TDU96654.1"/>
    </source>
</evidence>
<dbReference type="InterPro" id="IPR010280">
    <property type="entry name" value="U5_MeTrfase_fam"/>
</dbReference>
<dbReference type="PANTHER" id="PTHR11061:SF30">
    <property type="entry name" value="TRNA (URACIL(54)-C(5))-METHYLTRANSFERASE"/>
    <property type="match status" value="1"/>
</dbReference>
<proteinExistence type="inferred from homology"/>
<dbReference type="CDD" id="cd02440">
    <property type="entry name" value="AdoMet_MTases"/>
    <property type="match status" value="1"/>
</dbReference>
<feature type="active site" description="Nucleophile" evidence="1">
    <location>
        <position position="404"/>
    </location>
</feature>
<dbReference type="Gene3D" id="2.40.50.140">
    <property type="entry name" value="Nucleic acid-binding proteins"/>
    <property type="match status" value="1"/>
</dbReference>
<feature type="binding site" evidence="1">
    <location>
        <position position="308"/>
    </location>
    <ligand>
        <name>S-adenosyl-L-methionine</name>
        <dbReference type="ChEBI" id="CHEBI:59789"/>
    </ligand>
</feature>
<dbReference type="InterPro" id="IPR002792">
    <property type="entry name" value="TRAM_dom"/>
</dbReference>
<keyword evidence="1 3" id="KW-0489">Methyltransferase</keyword>
<dbReference type="GO" id="GO:0070475">
    <property type="term" value="P:rRNA base methylation"/>
    <property type="evidence" value="ECO:0007669"/>
    <property type="project" value="TreeGrafter"/>
</dbReference>
<sequence length="454" mass="52551">MKIIEVDKIITNVEATEFSYEGYGVARIEKFPILIDGLLKGEIADIKITSVFSKYAFAKVIFQHKKVPERIEVKNNNLNESGNAPLLVMKYDSQLEFKTSIIKSLFKRELNYTYDGVCLESPNELHYRNKATVHVIKNESRKTLFDIGYFERNSHKVVEQTAFDLVDKELEKLMLKVISIIKDNVLLLKEFLTNIFSITFKYSKKSKEYLIIFNGIKFIEFPLNLFSKLKNDFEINVIYNLFNKKETKIIETKILQGKQAIIYGLSKQKYLVDANSFFQINEKQIERIYTTIQKQLNLLGNELIVDAYAGVGSIGISLAKKAKKIVSVESNKSASFCAIENAKLNYLNNVECVEMDTEWFFEDPRTKLAPIDIIIFDPPRSGLSNFVIKNTIEHKIRKIVYLSCNPRTMVRDIKEFNNKGYQIDFLQAYDMFPQTPHIETLCILSKNDFNKAKN</sequence>
<dbReference type="SUPFAM" id="SSF50249">
    <property type="entry name" value="Nucleic acid-binding proteins"/>
    <property type="match status" value="1"/>
</dbReference>
<dbReference type="EMBL" id="SOCH01000005">
    <property type="protein sequence ID" value="TDU96654.1"/>
    <property type="molecule type" value="Genomic_DNA"/>
</dbReference>
<accession>A0A063YGY1</accession>
<dbReference type="PROSITE" id="PS50926">
    <property type="entry name" value="TRAM"/>
    <property type="match status" value="1"/>
</dbReference>
<gene>
    <name evidence="3" type="ORF">JN03_0527</name>
</gene>
<dbReference type="AlphaFoldDB" id="A0A063YGY1"/>
<dbReference type="PROSITE" id="PS51687">
    <property type="entry name" value="SAM_MT_RNA_M5U"/>
    <property type="match status" value="1"/>
</dbReference>
<dbReference type="Gene3D" id="3.40.50.150">
    <property type="entry name" value="Vaccinia Virus protein VP39"/>
    <property type="match status" value="1"/>
</dbReference>
<dbReference type="Pfam" id="PF01938">
    <property type="entry name" value="TRAM"/>
    <property type="match status" value="1"/>
</dbReference>
<dbReference type="NCBIfam" id="TIGR00479">
    <property type="entry name" value="rumA"/>
    <property type="match status" value="1"/>
</dbReference>
<dbReference type="Gene3D" id="2.40.50.1070">
    <property type="match status" value="1"/>
</dbReference>
<evidence type="ECO:0000256" key="2">
    <source>
        <dbReference type="PROSITE-ProRule" id="PRU10015"/>
    </source>
</evidence>
<keyword evidence="1" id="KW-0949">S-adenosyl-L-methionine</keyword>
<protein>
    <submittedName>
        <fullName evidence="3">23S rRNA (Uracil1939-C5)-methyltransferase</fullName>
    </submittedName>
</protein>
<evidence type="ECO:0000313" key="4">
    <source>
        <dbReference type="Proteomes" id="UP000294882"/>
    </source>
</evidence>
<feature type="active site" evidence="2">
    <location>
        <position position="404"/>
    </location>
</feature>
<dbReference type="GO" id="GO:0070041">
    <property type="term" value="F:rRNA (uridine-C5-)-methyltransferase activity"/>
    <property type="evidence" value="ECO:0007669"/>
    <property type="project" value="TreeGrafter"/>
</dbReference>
<dbReference type="InterPro" id="IPR029063">
    <property type="entry name" value="SAM-dependent_MTases_sf"/>
</dbReference>
<keyword evidence="1 3" id="KW-0808">Transferase</keyword>
<name>A0A063YGY1_9BACT</name>
<comment type="similarity">
    <text evidence="1">Belongs to the class I-like SAM-binding methyltransferase superfamily. RNA M5U methyltransferase family.</text>
</comment>
<reference evidence="3 4" key="1">
    <citation type="submission" date="2019-03" db="EMBL/GenBank/DDBJ databases">
        <title>Genomic Encyclopedia of Archaeal and Bacterial Type Strains, Phase II (KMG-II): from individual species to whole genera.</title>
        <authorList>
            <person name="Goeker M."/>
        </authorList>
    </citation>
    <scope>NUCLEOTIDE SEQUENCE [LARGE SCALE GENOMIC DNA]</scope>
    <source>
        <strain evidence="3 4">ATCC 25591</strain>
    </source>
</reference>
<evidence type="ECO:0000256" key="1">
    <source>
        <dbReference type="PROSITE-ProRule" id="PRU01024"/>
    </source>
</evidence>